<sequence>MSDERGEREEARLTRHAGLGDLELLTARYRDHAYALHTHDSYVFGVVVAGAEKLRINRQTYLAPAGSIIVVNPEDPHDGEKGCDAGWAYRTCYPSAELMREVAEDLELGHLPMFRQGIIEAPDLASDFVQAHRLAVAGRTMEAETAMLMALRGLTRRFADRSGRNPSPDDSEAARRFRLYRDLVEADLARAFDLGSLAETAGVTRFQVIRDFKRIAGMTPGQYLRDSRIRAASALMRAGKPLAEIAFETGFADQSHLTRLFKSMRGLSPGAFREAG</sequence>
<dbReference type="PROSITE" id="PS00041">
    <property type="entry name" value="HTH_ARAC_FAMILY_1"/>
    <property type="match status" value="1"/>
</dbReference>
<dbReference type="Proteomes" id="UP001201701">
    <property type="component" value="Unassembled WGS sequence"/>
</dbReference>
<keyword evidence="4" id="KW-0804">Transcription</keyword>
<dbReference type="Pfam" id="PF02311">
    <property type="entry name" value="AraC_binding"/>
    <property type="match status" value="1"/>
</dbReference>
<dbReference type="InterPro" id="IPR050204">
    <property type="entry name" value="AraC_XylS_family_regulators"/>
</dbReference>
<dbReference type="InterPro" id="IPR018060">
    <property type="entry name" value="HTH_AraC"/>
</dbReference>
<dbReference type="RefSeq" id="WP_239369302.1">
    <property type="nucleotide sequence ID" value="NZ_JAKREW010000029.1"/>
</dbReference>
<gene>
    <name evidence="6" type="ORF">L4923_22390</name>
</gene>
<dbReference type="PANTHER" id="PTHR46796">
    <property type="entry name" value="HTH-TYPE TRANSCRIPTIONAL ACTIVATOR RHAS-RELATED"/>
    <property type="match status" value="1"/>
</dbReference>
<keyword evidence="3" id="KW-0010">Activator</keyword>
<proteinExistence type="predicted"/>
<name>A0ABS9QK42_9HYPH</name>
<accession>A0ABS9QK42</accession>
<dbReference type="SUPFAM" id="SSF51215">
    <property type="entry name" value="Regulatory protein AraC"/>
    <property type="match status" value="1"/>
</dbReference>
<dbReference type="InterPro" id="IPR003313">
    <property type="entry name" value="AraC-bd"/>
</dbReference>
<feature type="domain" description="HTH araC/xylS-type" evidence="5">
    <location>
        <begin position="178"/>
        <end position="275"/>
    </location>
</feature>
<keyword evidence="1" id="KW-0805">Transcription regulation</keyword>
<evidence type="ECO:0000313" key="6">
    <source>
        <dbReference type="EMBL" id="MCG7507792.1"/>
    </source>
</evidence>
<dbReference type="InterPro" id="IPR009057">
    <property type="entry name" value="Homeodomain-like_sf"/>
</dbReference>
<organism evidence="6 7">
    <name type="scientific">Mesorhizobium retamae</name>
    <dbReference type="NCBI Taxonomy" id="2912854"/>
    <lineage>
        <taxon>Bacteria</taxon>
        <taxon>Pseudomonadati</taxon>
        <taxon>Pseudomonadota</taxon>
        <taxon>Alphaproteobacteria</taxon>
        <taxon>Hyphomicrobiales</taxon>
        <taxon>Phyllobacteriaceae</taxon>
        <taxon>Mesorhizobium</taxon>
    </lineage>
</organism>
<dbReference type="SUPFAM" id="SSF46689">
    <property type="entry name" value="Homeodomain-like"/>
    <property type="match status" value="2"/>
</dbReference>
<dbReference type="Gene3D" id="1.10.10.60">
    <property type="entry name" value="Homeodomain-like"/>
    <property type="match status" value="1"/>
</dbReference>
<dbReference type="EMBL" id="JAKREW010000029">
    <property type="protein sequence ID" value="MCG7507792.1"/>
    <property type="molecule type" value="Genomic_DNA"/>
</dbReference>
<evidence type="ECO:0000259" key="5">
    <source>
        <dbReference type="PROSITE" id="PS01124"/>
    </source>
</evidence>
<reference evidence="6 7" key="1">
    <citation type="submission" date="2022-02" db="EMBL/GenBank/DDBJ databases">
        <title>Draft genome sequence of Mezorhizobium retamae strain IRAMC:0171 isolated from Retama raetam nodules.</title>
        <authorList>
            <person name="Bengaied R."/>
            <person name="Sbissi I."/>
            <person name="Huber K."/>
            <person name="Ghodbane F."/>
            <person name="Nouioui I."/>
            <person name="Tarhouni M."/>
            <person name="Gtari M."/>
        </authorList>
    </citation>
    <scope>NUCLEOTIDE SEQUENCE [LARGE SCALE GENOMIC DNA]</scope>
    <source>
        <strain evidence="6 7">IRAMC:0171</strain>
    </source>
</reference>
<comment type="caution">
    <text evidence="6">The sequence shown here is derived from an EMBL/GenBank/DDBJ whole genome shotgun (WGS) entry which is preliminary data.</text>
</comment>
<evidence type="ECO:0000256" key="1">
    <source>
        <dbReference type="ARBA" id="ARBA00023015"/>
    </source>
</evidence>
<evidence type="ECO:0000256" key="4">
    <source>
        <dbReference type="ARBA" id="ARBA00023163"/>
    </source>
</evidence>
<dbReference type="Pfam" id="PF12833">
    <property type="entry name" value="HTH_18"/>
    <property type="match status" value="1"/>
</dbReference>
<keyword evidence="2" id="KW-0238">DNA-binding</keyword>
<dbReference type="InterPro" id="IPR018062">
    <property type="entry name" value="HTH_AraC-typ_CS"/>
</dbReference>
<dbReference type="PROSITE" id="PS01124">
    <property type="entry name" value="HTH_ARAC_FAMILY_2"/>
    <property type="match status" value="1"/>
</dbReference>
<dbReference type="InterPro" id="IPR037923">
    <property type="entry name" value="HTH-like"/>
</dbReference>
<protein>
    <submittedName>
        <fullName evidence="6">AraC family transcriptional regulator</fullName>
    </submittedName>
</protein>
<evidence type="ECO:0000313" key="7">
    <source>
        <dbReference type="Proteomes" id="UP001201701"/>
    </source>
</evidence>
<dbReference type="SMART" id="SM00342">
    <property type="entry name" value="HTH_ARAC"/>
    <property type="match status" value="1"/>
</dbReference>
<dbReference type="PANTHER" id="PTHR46796:SF2">
    <property type="entry name" value="TRANSCRIPTIONAL REGULATORY PROTEIN"/>
    <property type="match status" value="1"/>
</dbReference>
<evidence type="ECO:0000256" key="2">
    <source>
        <dbReference type="ARBA" id="ARBA00023125"/>
    </source>
</evidence>
<evidence type="ECO:0000256" key="3">
    <source>
        <dbReference type="ARBA" id="ARBA00023159"/>
    </source>
</evidence>
<keyword evidence="7" id="KW-1185">Reference proteome</keyword>